<protein>
    <submittedName>
        <fullName evidence="1">Uncharacterized protein</fullName>
    </submittedName>
</protein>
<reference evidence="1 2" key="1">
    <citation type="submission" date="2022-03" db="EMBL/GenBank/DDBJ databases">
        <authorList>
            <person name="Macdonald S."/>
            <person name="Ahmed S."/>
            <person name="Newling K."/>
        </authorList>
    </citation>
    <scope>NUCLEOTIDE SEQUENCE [LARGE SCALE GENOMIC DNA]</scope>
</reference>
<name>A0ABC8K5N0_ERUVS</name>
<gene>
    <name evidence="1" type="ORF">ERUC_LOCUS19235</name>
</gene>
<comment type="caution">
    <text evidence="1">The sequence shown here is derived from an EMBL/GenBank/DDBJ whole genome shotgun (WGS) entry which is preliminary data.</text>
</comment>
<sequence>MLTVLSGDSEEIHCAALPLCLFVGPIFFGGPSSPLAEAHRPSLDGRDFWWIQRNLKFAYNGILSY</sequence>
<dbReference type="Proteomes" id="UP001642260">
    <property type="component" value="Unassembled WGS sequence"/>
</dbReference>
<accession>A0ABC8K5N0</accession>
<evidence type="ECO:0000313" key="1">
    <source>
        <dbReference type="EMBL" id="CAH8353480.1"/>
    </source>
</evidence>
<dbReference type="AlphaFoldDB" id="A0ABC8K5N0"/>
<proteinExistence type="predicted"/>
<dbReference type="EMBL" id="CAKOAT010182488">
    <property type="protein sequence ID" value="CAH8353480.1"/>
    <property type="molecule type" value="Genomic_DNA"/>
</dbReference>
<keyword evidence="2" id="KW-1185">Reference proteome</keyword>
<evidence type="ECO:0000313" key="2">
    <source>
        <dbReference type="Proteomes" id="UP001642260"/>
    </source>
</evidence>
<organism evidence="1 2">
    <name type="scientific">Eruca vesicaria subsp. sativa</name>
    <name type="common">Garden rocket</name>
    <name type="synonym">Eruca sativa</name>
    <dbReference type="NCBI Taxonomy" id="29727"/>
    <lineage>
        <taxon>Eukaryota</taxon>
        <taxon>Viridiplantae</taxon>
        <taxon>Streptophyta</taxon>
        <taxon>Embryophyta</taxon>
        <taxon>Tracheophyta</taxon>
        <taxon>Spermatophyta</taxon>
        <taxon>Magnoliopsida</taxon>
        <taxon>eudicotyledons</taxon>
        <taxon>Gunneridae</taxon>
        <taxon>Pentapetalae</taxon>
        <taxon>rosids</taxon>
        <taxon>malvids</taxon>
        <taxon>Brassicales</taxon>
        <taxon>Brassicaceae</taxon>
        <taxon>Brassiceae</taxon>
        <taxon>Eruca</taxon>
    </lineage>
</organism>